<dbReference type="KEGG" id="hcv:FTV88_1319"/>
<reference evidence="2" key="1">
    <citation type="submission" date="2019-11" db="EMBL/GenBank/DDBJ databases">
        <title>Genome sequence of Heliorestis convoluta strain HH, an alkaliphilic and minimalistic phototrophic bacterium from a soda lake in Egypt.</title>
        <authorList>
            <person name="Dewey E.D."/>
            <person name="Stokes L.M."/>
            <person name="Burchell B.M."/>
            <person name="Shaffer K.N."/>
            <person name="Huntington A.M."/>
            <person name="Baker J.M."/>
            <person name="Nadendla S."/>
            <person name="Giglio M.G."/>
            <person name="Touchman J.W."/>
            <person name="Blankenship R.E."/>
            <person name="Madigan M.T."/>
            <person name="Sattley W.M."/>
        </authorList>
    </citation>
    <scope>NUCLEOTIDE SEQUENCE [LARGE SCALE GENOMIC DNA]</scope>
    <source>
        <strain evidence="2">HH</strain>
    </source>
</reference>
<keyword evidence="1" id="KW-0808">Transferase</keyword>
<dbReference type="PANTHER" id="PTHR12526:SF630">
    <property type="entry name" value="GLYCOSYLTRANSFERASE"/>
    <property type="match status" value="1"/>
</dbReference>
<dbReference type="SUPFAM" id="SSF53756">
    <property type="entry name" value="UDP-Glycosyltransferase/glycogen phosphorylase"/>
    <property type="match status" value="1"/>
</dbReference>
<gene>
    <name evidence="1" type="ORF">FTV88_1319</name>
</gene>
<dbReference type="Pfam" id="PF13692">
    <property type="entry name" value="Glyco_trans_1_4"/>
    <property type="match status" value="1"/>
</dbReference>
<protein>
    <submittedName>
        <fullName evidence="1">Glycosyltransferase family 1 protein</fullName>
    </submittedName>
</protein>
<dbReference type="Gene3D" id="3.40.50.2000">
    <property type="entry name" value="Glycogen Phosphorylase B"/>
    <property type="match status" value="1"/>
</dbReference>
<proteinExistence type="predicted"/>
<evidence type="ECO:0000313" key="2">
    <source>
        <dbReference type="Proteomes" id="UP000366051"/>
    </source>
</evidence>
<dbReference type="PANTHER" id="PTHR12526">
    <property type="entry name" value="GLYCOSYLTRANSFERASE"/>
    <property type="match status" value="1"/>
</dbReference>
<accession>A0A5Q2N1J8</accession>
<organism evidence="1 2">
    <name type="scientific">Heliorestis convoluta</name>
    <dbReference type="NCBI Taxonomy" id="356322"/>
    <lineage>
        <taxon>Bacteria</taxon>
        <taxon>Bacillati</taxon>
        <taxon>Bacillota</taxon>
        <taxon>Clostridia</taxon>
        <taxon>Eubacteriales</taxon>
        <taxon>Heliobacteriaceae</taxon>
        <taxon>Heliorestis</taxon>
    </lineage>
</organism>
<keyword evidence="2" id="KW-1185">Reference proteome</keyword>
<dbReference type="AlphaFoldDB" id="A0A5Q2N1J8"/>
<dbReference type="Gene3D" id="3.40.50.11010">
    <property type="match status" value="1"/>
</dbReference>
<dbReference type="Proteomes" id="UP000366051">
    <property type="component" value="Chromosome"/>
</dbReference>
<dbReference type="GO" id="GO:0016740">
    <property type="term" value="F:transferase activity"/>
    <property type="evidence" value="ECO:0007669"/>
    <property type="project" value="UniProtKB-KW"/>
</dbReference>
<sequence>MNIVCIAAAEWHGMWARAQQLMVRLAVQGHNILYVDPPITYIAPLKNPILWKRRWREKKGLQTMEPVEYENGSSDGRLHRESGQIYLFKPPLFLPFHGMKRTINRKNQEIFARKLVEALDELNWSKPLLWTYLPGTCDFINASESIKWSSVIYDCVDDHGAFTGLHDPQAMQEMENELARNAHVVFASARALQEKMEKVRRDVHLVPNGADVEHFRRPHQDTIQMPLSPQKPPLDLPQNNKGLIGFVGGLGDWIDIELLAKVARYRRDYDLVIIGPVETDIRPLQGLENVYLLGRKPYQELPAYVQRFQVCLSPFKLNELTRSVNPVKIYEYLAAGCAVVSTALPEVVPFEPTIAVGRNHLEFLRHIDAALEQDSPEKRAERVALAEEHAWESRLNQMWQAIEKTL</sequence>
<evidence type="ECO:0000313" key="1">
    <source>
        <dbReference type="EMBL" id="QGG47466.1"/>
    </source>
</evidence>
<dbReference type="EMBL" id="CP045875">
    <property type="protein sequence ID" value="QGG47466.1"/>
    <property type="molecule type" value="Genomic_DNA"/>
</dbReference>
<name>A0A5Q2N1J8_9FIRM</name>